<proteinExistence type="predicted"/>
<evidence type="ECO:0000313" key="1">
    <source>
        <dbReference type="EMBL" id="MBB5516457.1"/>
    </source>
</evidence>
<dbReference type="AlphaFoldDB" id="A0A840X6X6"/>
<dbReference type="InterPro" id="IPR027417">
    <property type="entry name" value="P-loop_NTPase"/>
</dbReference>
<dbReference type="EC" id="2.7.7.7" evidence="1"/>
<gene>
    <name evidence="1" type="ORF">FHS89_002488</name>
</gene>
<dbReference type="PANTHER" id="PTHR11669">
    <property type="entry name" value="REPLICATION FACTOR C / DNA POLYMERASE III GAMMA-TAU SUBUNIT"/>
    <property type="match status" value="1"/>
</dbReference>
<keyword evidence="1" id="KW-0548">Nucleotidyltransferase</keyword>
<dbReference type="NCBIfam" id="NF005677">
    <property type="entry name" value="PRK07471.1"/>
    <property type="match status" value="1"/>
</dbReference>
<comment type="caution">
    <text evidence="1">The sequence shown here is derived from an EMBL/GenBank/DDBJ whole genome shotgun (WGS) entry which is preliminary data.</text>
</comment>
<dbReference type="EMBL" id="JACIJS010000007">
    <property type="protein sequence ID" value="MBB5516457.1"/>
    <property type="molecule type" value="Genomic_DNA"/>
</dbReference>
<dbReference type="Pfam" id="PF13177">
    <property type="entry name" value="DNA_pol3_delta2"/>
    <property type="match status" value="1"/>
</dbReference>
<dbReference type="InterPro" id="IPR050238">
    <property type="entry name" value="DNA_Rep/Repair_Clamp_Loader"/>
</dbReference>
<keyword evidence="2" id="KW-1185">Reference proteome</keyword>
<dbReference type="RefSeq" id="WP_184012084.1">
    <property type="nucleotide sequence ID" value="NZ_JACIJS010000007.1"/>
</dbReference>
<keyword evidence="1" id="KW-0808">Transferase</keyword>
<dbReference type="GO" id="GO:0006261">
    <property type="term" value="P:DNA-templated DNA replication"/>
    <property type="evidence" value="ECO:0007669"/>
    <property type="project" value="TreeGrafter"/>
</dbReference>
<accession>A0A840X6X6</accession>
<protein>
    <submittedName>
        <fullName evidence="1">DNA polymerase-3 subunit delta</fullName>
        <ecNumber evidence="1">2.7.7.7</ecNumber>
    </submittedName>
</protein>
<organism evidence="1 2">
    <name type="scientific">Rubricella aquisinus</name>
    <dbReference type="NCBI Taxonomy" id="2028108"/>
    <lineage>
        <taxon>Bacteria</taxon>
        <taxon>Pseudomonadati</taxon>
        <taxon>Pseudomonadota</taxon>
        <taxon>Alphaproteobacteria</taxon>
        <taxon>Rhodobacterales</taxon>
        <taxon>Paracoccaceae</taxon>
        <taxon>Rubricella</taxon>
    </lineage>
</organism>
<name>A0A840X6X6_9RHOB</name>
<dbReference type="GO" id="GO:0009360">
    <property type="term" value="C:DNA polymerase III complex"/>
    <property type="evidence" value="ECO:0007669"/>
    <property type="project" value="TreeGrafter"/>
</dbReference>
<sequence length="373" mass="40376">MADDAPLPQPDQVEGAPHPRETTVLFGQDAAERAFLEAWGSGRMHHAWMLTGPQGVGKATLAWRIARFLLADDGHAGMFGPPDTLDMAPDTPTFRRALALSDPRLVLLRRPWNDKTKKLRTEITVEEVRKLKGFFGMSAADGGWRVAIVDAMDEMNGAAANAFLKLLEEPPEKVALLLVTHQPGRLLPTIRSRCRELRLPPLGAEPLAAAMTEAGFEARDQAQALAELSGGSAGEAIGMLTHGGVDLYRDIIAMLSSMPGADRRRVVQFAESMGARGAEDRTDLAHRLIRLALHRLARAGATGRTPPEAVEGERDVLMRLSPNATAARHWATVMDQITARVAHARGVNLDPAQVMLDTCLQIDATAQTAAPRT</sequence>
<dbReference type="PANTHER" id="PTHR11669:SF8">
    <property type="entry name" value="DNA POLYMERASE III SUBUNIT DELTA"/>
    <property type="match status" value="1"/>
</dbReference>
<reference evidence="1 2" key="1">
    <citation type="submission" date="2020-08" db="EMBL/GenBank/DDBJ databases">
        <title>Genomic Encyclopedia of Type Strains, Phase IV (KMG-IV): sequencing the most valuable type-strain genomes for metagenomic binning, comparative biology and taxonomic classification.</title>
        <authorList>
            <person name="Goeker M."/>
        </authorList>
    </citation>
    <scope>NUCLEOTIDE SEQUENCE [LARGE SCALE GENOMIC DNA]</scope>
    <source>
        <strain evidence="1 2">DSM 103377</strain>
    </source>
</reference>
<evidence type="ECO:0000313" key="2">
    <source>
        <dbReference type="Proteomes" id="UP000553766"/>
    </source>
</evidence>
<dbReference type="Proteomes" id="UP000553766">
    <property type="component" value="Unassembled WGS sequence"/>
</dbReference>
<dbReference type="GO" id="GO:0003887">
    <property type="term" value="F:DNA-directed DNA polymerase activity"/>
    <property type="evidence" value="ECO:0007669"/>
    <property type="project" value="UniProtKB-EC"/>
</dbReference>
<dbReference type="SUPFAM" id="SSF52540">
    <property type="entry name" value="P-loop containing nucleoside triphosphate hydrolases"/>
    <property type="match status" value="1"/>
</dbReference>
<dbReference type="Gene3D" id="3.40.50.300">
    <property type="entry name" value="P-loop containing nucleotide triphosphate hydrolases"/>
    <property type="match status" value="1"/>
</dbReference>